<feature type="transmembrane region" description="Helical" evidence="5">
    <location>
        <begin position="21"/>
        <end position="39"/>
    </location>
</feature>
<dbReference type="PANTHER" id="PTHR31851">
    <property type="entry name" value="FE(2+)/MN(2+) TRANSPORTER PCL1"/>
    <property type="match status" value="1"/>
</dbReference>
<evidence type="ECO:0000313" key="7">
    <source>
        <dbReference type="EMBL" id="KRN33703.1"/>
    </source>
</evidence>
<keyword evidence="3 5" id="KW-1133">Transmembrane helix</keyword>
<name>A0A0R2FML7_9LACO</name>
<keyword evidence="8" id="KW-1185">Reference proteome</keyword>
<dbReference type="GO" id="GO:0030026">
    <property type="term" value="P:intracellular manganese ion homeostasis"/>
    <property type="evidence" value="ECO:0007669"/>
    <property type="project" value="InterPro"/>
</dbReference>
<dbReference type="GO" id="GO:0005384">
    <property type="term" value="F:manganese ion transmembrane transporter activity"/>
    <property type="evidence" value="ECO:0007669"/>
    <property type="project" value="InterPro"/>
</dbReference>
<feature type="transmembrane region" description="Helical" evidence="5">
    <location>
        <begin position="144"/>
        <end position="168"/>
    </location>
</feature>
<dbReference type="EMBL" id="JQAT01000001">
    <property type="protein sequence ID" value="KRN29768.1"/>
    <property type="molecule type" value="Genomic_DNA"/>
</dbReference>
<evidence type="ECO:0000256" key="1">
    <source>
        <dbReference type="ARBA" id="ARBA00004127"/>
    </source>
</evidence>
<comment type="caution">
    <text evidence="6">The sequence shown here is derived from an EMBL/GenBank/DDBJ whole genome shotgun (WGS) entry which is preliminary data.</text>
</comment>
<feature type="transmembrane region" description="Helical" evidence="5">
    <location>
        <begin position="45"/>
        <end position="67"/>
    </location>
</feature>
<evidence type="ECO:0008006" key="10">
    <source>
        <dbReference type="Google" id="ProtNLM"/>
    </source>
</evidence>
<protein>
    <recommendedName>
        <fullName evidence="10">Integral membrane protein</fullName>
    </recommendedName>
</protein>
<dbReference type="Proteomes" id="UP000051645">
    <property type="component" value="Unassembled WGS sequence"/>
</dbReference>
<dbReference type="PATRIC" id="fig|81857.3.peg.663"/>
<dbReference type="InterPro" id="IPR008217">
    <property type="entry name" value="Ccc1_fam"/>
</dbReference>
<evidence type="ECO:0000256" key="5">
    <source>
        <dbReference type="SAM" id="Phobius"/>
    </source>
</evidence>
<evidence type="ECO:0000256" key="2">
    <source>
        <dbReference type="ARBA" id="ARBA00022692"/>
    </source>
</evidence>
<dbReference type="CDD" id="cd02432">
    <property type="entry name" value="Nodulin-21_like_1"/>
    <property type="match status" value="1"/>
</dbReference>
<gene>
    <name evidence="6" type="ORF">IV38_GL000657</name>
    <name evidence="7" type="ORF">IV40_GL000011</name>
</gene>
<evidence type="ECO:0000313" key="6">
    <source>
        <dbReference type="EMBL" id="KRN29768.1"/>
    </source>
</evidence>
<evidence type="ECO:0000313" key="9">
    <source>
        <dbReference type="Proteomes" id="UP000051751"/>
    </source>
</evidence>
<dbReference type="STRING" id="81857.IV38_GL000657"/>
<evidence type="ECO:0000256" key="4">
    <source>
        <dbReference type="ARBA" id="ARBA00023136"/>
    </source>
</evidence>
<keyword evidence="4 5" id="KW-0472">Membrane</keyword>
<dbReference type="AlphaFoldDB" id="A0A0R2FML7"/>
<keyword evidence="2 5" id="KW-0812">Transmembrane</keyword>
<accession>A0A0R2FML7</accession>
<evidence type="ECO:0000256" key="3">
    <source>
        <dbReference type="ARBA" id="ARBA00022989"/>
    </source>
</evidence>
<dbReference type="GO" id="GO:0012505">
    <property type="term" value="C:endomembrane system"/>
    <property type="evidence" value="ECO:0007669"/>
    <property type="project" value="UniProtKB-SubCell"/>
</dbReference>
<comment type="subcellular location">
    <subcellularLocation>
        <location evidence="1">Endomembrane system</location>
        <topology evidence="1">Multi-pass membrane protein</topology>
    </subcellularLocation>
</comment>
<organism evidence="6 9">
    <name type="scientific">Lactobacillus selangorensis</name>
    <dbReference type="NCBI Taxonomy" id="81857"/>
    <lineage>
        <taxon>Bacteria</taxon>
        <taxon>Bacillati</taxon>
        <taxon>Bacillota</taxon>
        <taxon>Bacilli</taxon>
        <taxon>Lactobacillales</taxon>
        <taxon>Lactobacillaceae</taxon>
        <taxon>Lactobacillus</taxon>
    </lineage>
</organism>
<dbReference type="Pfam" id="PF01988">
    <property type="entry name" value="VIT1"/>
    <property type="match status" value="1"/>
</dbReference>
<proteinExistence type="predicted"/>
<dbReference type="Proteomes" id="UP000051751">
    <property type="component" value="Unassembled WGS sequence"/>
</dbReference>
<evidence type="ECO:0000313" key="8">
    <source>
        <dbReference type="Proteomes" id="UP000051645"/>
    </source>
</evidence>
<reference evidence="8 9" key="1">
    <citation type="journal article" date="2015" name="Genome Announc.">
        <title>Expanding the biotechnology potential of lactobacilli through comparative genomics of 213 strains and associated genera.</title>
        <authorList>
            <person name="Sun Z."/>
            <person name="Harris H.M."/>
            <person name="McCann A."/>
            <person name="Guo C."/>
            <person name="Argimon S."/>
            <person name="Zhang W."/>
            <person name="Yang X."/>
            <person name="Jeffery I.B."/>
            <person name="Cooney J.C."/>
            <person name="Kagawa T.F."/>
            <person name="Liu W."/>
            <person name="Song Y."/>
            <person name="Salvetti E."/>
            <person name="Wrobel A."/>
            <person name="Rasinkangas P."/>
            <person name="Parkhill J."/>
            <person name="Rea M.C."/>
            <person name="O'Sullivan O."/>
            <person name="Ritari J."/>
            <person name="Douillard F.P."/>
            <person name="Paul Ross R."/>
            <person name="Yang R."/>
            <person name="Briner A.E."/>
            <person name="Felis G.E."/>
            <person name="de Vos W.M."/>
            <person name="Barrangou R."/>
            <person name="Klaenhammer T.R."/>
            <person name="Caufield P.W."/>
            <person name="Cui Y."/>
            <person name="Zhang H."/>
            <person name="O'Toole P.W."/>
        </authorList>
    </citation>
    <scope>NUCLEOTIDE SEQUENCE [LARGE SCALE GENOMIC DNA]</scope>
    <source>
        <strain evidence="6 9">ATCC BAA-66</strain>
        <strain evidence="7 8">DSM 13344</strain>
    </source>
</reference>
<dbReference type="EMBL" id="JQAZ01000001">
    <property type="protein sequence ID" value="KRN33703.1"/>
    <property type="molecule type" value="Genomic_DNA"/>
</dbReference>
<feature type="transmembrane region" description="Helical" evidence="5">
    <location>
        <begin position="174"/>
        <end position="196"/>
    </location>
</feature>
<feature type="transmembrane region" description="Helical" evidence="5">
    <location>
        <begin position="208"/>
        <end position="226"/>
    </location>
</feature>
<sequence length="227" mass="24045">MPKKKQTLAQRINVMRAAVMGANDGIVSVAGIVVGVAAASSSNGAILLSGFAGMIAGTVSMAMGEYVSVNTEKDSQRHAVMQEKNALDTDYDTEAHFVQEKYEQTGIDSRLAAQATSEMMAQDPLKTMVRERFGFNVNEYTNPYAAAIASMLSFPTGSCLPMLAVWLFPGAIKIPATFIAVVIALAITGYIAAALGHSNRAHGVWRNMVAGILTMTVTFLIGHLIGG</sequence>